<name>K0R324_THAOC</name>
<evidence type="ECO:0000313" key="4">
    <source>
        <dbReference type="EMBL" id="EJK46640.1"/>
    </source>
</evidence>
<dbReference type="InterPro" id="IPR037231">
    <property type="entry name" value="NAP-like_sf"/>
</dbReference>
<dbReference type="GO" id="GO:0006334">
    <property type="term" value="P:nucleosome assembly"/>
    <property type="evidence" value="ECO:0007669"/>
    <property type="project" value="InterPro"/>
</dbReference>
<evidence type="ECO:0008006" key="6">
    <source>
        <dbReference type="Google" id="ProtNLM"/>
    </source>
</evidence>
<proteinExistence type="inferred from homology"/>
<reference evidence="4 5" key="1">
    <citation type="journal article" date="2012" name="Genome Biol.">
        <title>Genome and low-iron response of an oceanic diatom adapted to chronic iron limitation.</title>
        <authorList>
            <person name="Lommer M."/>
            <person name="Specht M."/>
            <person name="Roy A.S."/>
            <person name="Kraemer L."/>
            <person name="Andreson R."/>
            <person name="Gutowska M.A."/>
            <person name="Wolf J."/>
            <person name="Bergner S.V."/>
            <person name="Schilhabel M.B."/>
            <person name="Klostermeier U.C."/>
            <person name="Beiko R.G."/>
            <person name="Rosenstiel P."/>
            <person name="Hippler M."/>
            <person name="Laroche J."/>
        </authorList>
    </citation>
    <scope>NUCLEOTIDE SEQUENCE [LARGE SCALE GENOMIC DNA]</scope>
    <source>
        <strain evidence="4 5">CCMP1005</strain>
    </source>
</reference>
<protein>
    <recommendedName>
        <fullName evidence="6">Nucleosome assembly protein</fullName>
    </recommendedName>
</protein>
<dbReference type="Proteomes" id="UP000266841">
    <property type="component" value="Unassembled WGS sequence"/>
</dbReference>
<evidence type="ECO:0000256" key="2">
    <source>
        <dbReference type="RuleBase" id="RU003876"/>
    </source>
</evidence>
<dbReference type="Gene3D" id="1.20.5.1500">
    <property type="match status" value="1"/>
</dbReference>
<dbReference type="PANTHER" id="PTHR11875">
    <property type="entry name" value="TESTIS-SPECIFIC Y-ENCODED PROTEIN"/>
    <property type="match status" value="1"/>
</dbReference>
<dbReference type="SUPFAM" id="SSF143113">
    <property type="entry name" value="NAP-like"/>
    <property type="match status" value="1"/>
</dbReference>
<accession>K0R324</accession>
<dbReference type="InterPro" id="IPR002164">
    <property type="entry name" value="NAP_family"/>
</dbReference>
<organism evidence="4 5">
    <name type="scientific">Thalassiosira oceanica</name>
    <name type="common">Marine diatom</name>
    <dbReference type="NCBI Taxonomy" id="159749"/>
    <lineage>
        <taxon>Eukaryota</taxon>
        <taxon>Sar</taxon>
        <taxon>Stramenopiles</taxon>
        <taxon>Ochrophyta</taxon>
        <taxon>Bacillariophyta</taxon>
        <taxon>Coscinodiscophyceae</taxon>
        <taxon>Thalassiosirophycidae</taxon>
        <taxon>Thalassiosirales</taxon>
        <taxon>Thalassiosiraceae</taxon>
        <taxon>Thalassiosira</taxon>
    </lineage>
</organism>
<evidence type="ECO:0000313" key="5">
    <source>
        <dbReference type="Proteomes" id="UP000266841"/>
    </source>
</evidence>
<dbReference type="EMBL" id="AGNL01047622">
    <property type="protein sequence ID" value="EJK46640.1"/>
    <property type="molecule type" value="Genomic_DNA"/>
</dbReference>
<feature type="compositionally biased region" description="Acidic residues" evidence="3">
    <location>
        <begin position="122"/>
        <end position="132"/>
    </location>
</feature>
<gene>
    <name evidence="4" type="ORF">THAOC_34678</name>
</gene>
<sequence>MIDEELDGSASGTAASKDNELDFTKLDLDESNADAQIDDQMFMELVPKSVRPRVNKLKELHNKRDALLQEYLKERAELELKFSKLIKPLYEERRDIIAGLHDDTIADDTIADGKEKSGVVEDVSEEEEEDEDTDALFKADAKGVPAFWSVAISHIDVVAGMMSPEDVESLDYLTDITNEDFADGTGFELTYHFSDNPFFTNRTLTKRYEVPNLFTEDEPILQNVVGTTINWKPGMSLTHREVQQKQRKKSTGEIRTVTKTVKKESFYHFFDPPKLPDLNDVVDEAEVNEVENSFEQDYDVAQAFRSHIIPKAVLWFTGEAMVDGMLNEESQDEEVGGMMGGTPGSFTFAPPTNALFPPYEKNT</sequence>
<feature type="region of interest" description="Disordered" evidence="3">
    <location>
        <begin position="111"/>
        <end position="132"/>
    </location>
</feature>
<dbReference type="AlphaFoldDB" id="K0R324"/>
<dbReference type="OMA" id="AAECKQN"/>
<dbReference type="Pfam" id="PF00956">
    <property type="entry name" value="NAP"/>
    <property type="match status" value="1"/>
</dbReference>
<evidence type="ECO:0000256" key="3">
    <source>
        <dbReference type="SAM" id="MobiDB-lite"/>
    </source>
</evidence>
<keyword evidence="5" id="KW-1185">Reference proteome</keyword>
<evidence type="ECO:0000256" key="1">
    <source>
        <dbReference type="ARBA" id="ARBA00009947"/>
    </source>
</evidence>
<comment type="similarity">
    <text evidence="1 2">Belongs to the nucleosome assembly protein (NAP) family.</text>
</comment>
<comment type="caution">
    <text evidence="4">The sequence shown here is derived from an EMBL/GenBank/DDBJ whole genome shotgun (WGS) entry which is preliminary data.</text>
</comment>
<dbReference type="GO" id="GO:0005634">
    <property type="term" value="C:nucleus"/>
    <property type="evidence" value="ECO:0007669"/>
    <property type="project" value="InterPro"/>
</dbReference>
<dbReference type="Gene3D" id="3.30.1120.90">
    <property type="entry name" value="Nucleosome assembly protein"/>
    <property type="match status" value="1"/>
</dbReference>
<dbReference type="eggNOG" id="KOG1507">
    <property type="taxonomic scope" value="Eukaryota"/>
</dbReference>
<dbReference type="OrthoDB" id="27325at2759"/>